<evidence type="ECO:0000256" key="6">
    <source>
        <dbReference type="SAM" id="Phobius"/>
    </source>
</evidence>
<comment type="caution">
    <text evidence="7">The sequence shown here is derived from an EMBL/GenBank/DDBJ whole genome shotgun (WGS) entry which is preliminary data.</text>
</comment>
<evidence type="ECO:0000256" key="5">
    <source>
        <dbReference type="SAM" id="MobiDB-lite"/>
    </source>
</evidence>
<dbReference type="EMBL" id="DSTK01000037">
    <property type="protein sequence ID" value="HFK98093.1"/>
    <property type="molecule type" value="Genomic_DNA"/>
</dbReference>
<comment type="subcellular location">
    <subcellularLocation>
        <location evidence="1">Membrane</location>
        <topology evidence="1">Multi-pass membrane protein</topology>
    </subcellularLocation>
</comment>
<dbReference type="PANTHER" id="PTHR36926:SF1">
    <property type="entry name" value="COLICIN V PRODUCTION PROTEIN"/>
    <property type="match status" value="1"/>
</dbReference>
<sequence length="206" mass="22301">MRREKRAVNVLDWLLLIVGVLSLLRGLWRGAVSQIFGLLGFGGGFYLAYRHGEALGARLAAHFPSFPQPVLFSYALLFVLSWFLIALAGAWIARSLHSGGLGGPDRLIGGALGLLKGSLAVILLVWGLSLLVPADHALWKQSRFVPYVQQATRLLVEAAPKSFREKLEDRSKKTPNLPPGKNGQPPGSETEKNDGAGKNQSGKRAL</sequence>
<feature type="transmembrane region" description="Helical" evidence="6">
    <location>
        <begin position="31"/>
        <end position="49"/>
    </location>
</feature>
<dbReference type="GO" id="GO:0009403">
    <property type="term" value="P:toxin biosynthetic process"/>
    <property type="evidence" value="ECO:0007669"/>
    <property type="project" value="InterPro"/>
</dbReference>
<proteinExistence type="predicted"/>
<protein>
    <submittedName>
        <fullName evidence="7">CvpA family protein</fullName>
    </submittedName>
</protein>
<evidence type="ECO:0000256" key="3">
    <source>
        <dbReference type="ARBA" id="ARBA00022989"/>
    </source>
</evidence>
<dbReference type="InterPro" id="IPR003825">
    <property type="entry name" value="Colicin-V_CvpA"/>
</dbReference>
<feature type="transmembrane region" description="Helical" evidence="6">
    <location>
        <begin position="7"/>
        <end position="25"/>
    </location>
</feature>
<reference evidence="7" key="1">
    <citation type="journal article" date="2020" name="mSystems">
        <title>Genome- and Community-Level Interaction Insights into Carbon Utilization and Element Cycling Functions of Hydrothermarchaeota in Hydrothermal Sediment.</title>
        <authorList>
            <person name="Zhou Z."/>
            <person name="Liu Y."/>
            <person name="Xu W."/>
            <person name="Pan J."/>
            <person name="Luo Z.H."/>
            <person name="Li M."/>
        </authorList>
    </citation>
    <scope>NUCLEOTIDE SEQUENCE [LARGE SCALE GENOMIC DNA]</scope>
    <source>
        <strain evidence="7">SpSt-456</strain>
    </source>
</reference>
<accession>A0A832EKG5</accession>
<gene>
    <name evidence="7" type="ORF">ENS06_12345</name>
</gene>
<dbReference type="AlphaFoldDB" id="A0A832EKG5"/>
<keyword evidence="3 6" id="KW-1133">Transmembrane helix</keyword>
<dbReference type="GO" id="GO:0016020">
    <property type="term" value="C:membrane"/>
    <property type="evidence" value="ECO:0007669"/>
    <property type="project" value="UniProtKB-SubCell"/>
</dbReference>
<evidence type="ECO:0000313" key="7">
    <source>
        <dbReference type="EMBL" id="HFK98093.1"/>
    </source>
</evidence>
<dbReference type="InterPro" id="IPR052719">
    <property type="entry name" value="CvpA-like"/>
</dbReference>
<keyword evidence="4 6" id="KW-0472">Membrane</keyword>
<feature type="transmembrane region" description="Helical" evidence="6">
    <location>
        <begin position="113"/>
        <end position="134"/>
    </location>
</feature>
<evidence type="ECO:0000256" key="4">
    <source>
        <dbReference type="ARBA" id="ARBA00023136"/>
    </source>
</evidence>
<dbReference type="PANTHER" id="PTHR36926">
    <property type="entry name" value="COLICIN V PRODUCTION PROTEIN"/>
    <property type="match status" value="1"/>
</dbReference>
<dbReference type="Pfam" id="PF02674">
    <property type="entry name" value="Colicin_V"/>
    <property type="match status" value="1"/>
</dbReference>
<evidence type="ECO:0000256" key="1">
    <source>
        <dbReference type="ARBA" id="ARBA00004141"/>
    </source>
</evidence>
<organism evidence="7">
    <name type="scientific">Desulfacinum infernum</name>
    <dbReference type="NCBI Taxonomy" id="35837"/>
    <lineage>
        <taxon>Bacteria</taxon>
        <taxon>Pseudomonadati</taxon>
        <taxon>Thermodesulfobacteriota</taxon>
        <taxon>Syntrophobacteria</taxon>
        <taxon>Syntrophobacterales</taxon>
        <taxon>Syntrophobacteraceae</taxon>
        <taxon>Desulfacinum</taxon>
    </lineage>
</organism>
<name>A0A832EKG5_9BACT</name>
<feature type="region of interest" description="Disordered" evidence="5">
    <location>
        <begin position="165"/>
        <end position="206"/>
    </location>
</feature>
<feature type="transmembrane region" description="Helical" evidence="6">
    <location>
        <begin position="70"/>
        <end position="93"/>
    </location>
</feature>
<keyword evidence="2 6" id="KW-0812">Transmembrane</keyword>
<evidence type="ECO:0000256" key="2">
    <source>
        <dbReference type="ARBA" id="ARBA00022692"/>
    </source>
</evidence>